<dbReference type="Gramene" id="OPUNC10G04220.1">
    <property type="protein sequence ID" value="OPUNC10G04220.1"/>
    <property type="gene ID" value="OPUNC10G04220"/>
</dbReference>
<evidence type="ECO:0000313" key="3">
    <source>
        <dbReference type="Proteomes" id="UP000026962"/>
    </source>
</evidence>
<reference evidence="2" key="2">
    <citation type="submission" date="2018-05" db="EMBL/GenBank/DDBJ databases">
        <title>OpunRS2 (Oryza punctata Reference Sequence Version 2).</title>
        <authorList>
            <person name="Zhang J."/>
            <person name="Kudrna D."/>
            <person name="Lee S."/>
            <person name="Talag J."/>
            <person name="Welchert J."/>
            <person name="Wing R.A."/>
        </authorList>
    </citation>
    <scope>NUCLEOTIDE SEQUENCE [LARGE SCALE GENOMIC DNA]</scope>
</reference>
<dbReference type="Proteomes" id="UP000026962">
    <property type="component" value="Chromosome 10"/>
</dbReference>
<dbReference type="HOGENOM" id="CLU_116036_0_0_1"/>
<proteinExistence type="predicted"/>
<reference evidence="2" key="1">
    <citation type="submission" date="2015-04" db="UniProtKB">
        <authorList>
            <consortium name="EnsemblPlants"/>
        </authorList>
    </citation>
    <scope>IDENTIFICATION</scope>
</reference>
<name>A0A0E0M677_ORYPU</name>
<organism evidence="2">
    <name type="scientific">Oryza punctata</name>
    <name type="common">Red rice</name>
    <dbReference type="NCBI Taxonomy" id="4537"/>
    <lineage>
        <taxon>Eukaryota</taxon>
        <taxon>Viridiplantae</taxon>
        <taxon>Streptophyta</taxon>
        <taxon>Embryophyta</taxon>
        <taxon>Tracheophyta</taxon>
        <taxon>Spermatophyta</taxon>
        <taxon>Magnoliopsida</taxon>
        <taxon>Liliopsida</taxon>
        <taxon>Poales</taxon>
        <taxon>Poaceae</taxon>
        <taxon>BOP clade</taxon>
        <taxon>Oryzoideae</taxon>
        <taxon>Oryzeae</taxon>
        <taxon>Oryzinae</taxon>
        <taxon>Oryza</taxon>
    </lineage>
</organism>
<dbReference type="AlphaFoldDB" id="A0A0E0M677"/>
<evidence type="ECO:0000256" key="1">
    <source>
        <dbReference type="SAM" id="MobiDB-lite"/>
    </source>
</evidence>
<feature type="region of interest" description="Disordered" evidence="1">
    <location>
        <begin position="120"/>
        <end position="144"/>
    </location>
</feature>
<protein>
    <submittedName>
        <fullName evidence="2">Uncharacterized protein</fullName>
    </submittedName>
</protein>
<dbReference type="EnsemblPlants" id="OPUNC10G04220.1">
    <property type="protein sequence ID" value="OPUNC10G04220.1"/>
    <property type="gene ID" value="OPUNC10G04220"/>
</dbReference>
<feature type="compositionally biased region" description="Low complexity" evidence="1">
    <location>
        <begin position="51"/>
        <end position="60"/>
    </location>
</feature>
<evidence type="ECO:0000313" key="2">
    <source>
        <dbReference type="EnsemblPlants" id="OPUNC10G04220.1"/>
    </source>
</evidence>
<feature type="region of interest" description="Disordered" evidence="1">
    <location>
        <begin position="1"/>
        <end position="107"/>
    </location>
</feature>
<accession>A0A0E0M677</accession>
<feature type="compositionally biased region" description="Basic and acidic residues" evidence="1">
    <location>
        <begin position="120"/>
        <end position="132"/>
    </location>
</feature>
<keyword evidence="3" id="KW-1185">Reference proteome</keyword>
<sequence length="144" mass="16104">MDDNPQSPAIKTVHAEAPTPTPTTPIPSDHHEDTCDFPTEFRVSGPPPPSSSNLFSPSPSMEEDGMIYVQDFGYMSTRCPSPPSDVDELNPSDVLPNNYPNHPVYDDEDDIEILNEDRLNLRDHQTPPRDAHSPGTLFKQHNRE</sequence>